<evidence type="ECO:0000256" key="2">
    <source>
        <dbReference type="ARBA" id="ARBA00022679"/>
    </source>
</evidence>
<evidence type="ECO:0000313" key="5">
    <source>
        <dbReference type="Proteomes" id="UP000290365"/>
    </source>
</evidence>
<dbReference type="InterPro" id="IPR008949">
    <property type="entry name" value="Isoprenoid_synthase_dom_sf"/>
</dbReference>
<dbReference type="KEGG" id="kbs:EPA93_15705"/>
<reference evidence="4 5" key="1">
    <citation type="submission" date="2019-01" db="EMBL/GenBank/DDBJ databases">
        <title>Ktedonosporobacter rubrisoli SCAWS-G2.</title>
        <authorList>
            <person name="Huang Y."/>
            <person name="Yan B."/>
        </authorList>
    </citation>
    <scope>NUCLEOTIDE SEQUENCE [LARGE SCALE GENOMIC DNA]</scope>
    <source>
        <strain evidence="4 5">SCAWS-G2</strain>
    </source>
</reference>
<dbReference type="Gene3D" id="1.10.600.10">
    <property type="entry name" value="Farnesyl Diphosphate Synthase"/>
    <property type="match status" value="1"/>
</dbReference>
<dbReference type="InterPro" id="IPR033904">
    <property type="entry name" value="Trans_IPPS_HH"/>
</dbReference>
<dbReference type="PANTHER" id="PTHR31480">
    <property type="entry name" value="BIFUNCTIONAL LYCOPENE CYCLASE/PHYTOENE SYNTHASE"/>
    <property type="match status" value="1"/>
</dbReference>
<keyword evidence="2" id="KW-0808">Transferase</keyword>
<evidence type="ECO:0000256" key="1">
    <source>
        <dbReference type="ARBA" id="ARBA00004829"/>
    </source>
</evidence>
<evidence type="ECO:0000256" key="3">
    <source>
        <dbReference type="SAM" id="MobiDB-lite"/>
    </source>
</evidence>
<dbReference type="SUPFAM" id="SSF48576">
    <property type="entry name" value="Terpenoid synthases"/>
    <property type="match status" value="1"/>
</dbReference>
<protein>
    <submittedName>
        <fullName evidence="4">Phytoene/squalene synthase family protein</fullName>
    </submittedName>
</protein>
<sequence>MKSNPHIKLPAQGKTSGESDMPSDCFWTLTSTRQEHLLATHGKTFSFAARFFPTAVRRAVVSLYAFFRTLDDLVDERGEGWCRNDVGQELDAWHYWFACGARSDAPREPLGTILASLQETYQIPVAIFDDFLDGLRSDLEPVQARDFLELYHYCYQVAGTVGIAMSYVLGVHSEQARLAAKQLGIAMQLTNILRDLGSDLSVGRIYLPCSELEHFGSSSQHLLRLYQAQKGPDERFRALMRYQIQRARFYYQESLQGVWLLTPDCRLPILLAGRLYRNILREIERSQYDVLRQRASTSWLTKLGEAGIVFLLDLLWRNGEVTSPAELECVYEE</sequence>
<dbReference type="RefSeq" id="WP_129888417.1">
    <property type="nucleotide sequence ID" value="NZ_CP035758.1"/>
</dbReference>
<dbReference type="EMBL" id="CP035758">
    <property type="protein sequence ID" value="QBD77360.1"/>
    <property type="molecule type" value="Genomic_DNA"/>
</dbReference>
<keyword evidence="5" id="KW-1185">Reference proteome</keyword>
<comment type="pathway">
    <text evidence="1">Carotenoid biosynthesis.</text>
</comment>
<dbReference type="GO" id="GO:0004311">
    <property type="term" value="F:geranylgeranyl diphosphate synthase activity"/>
    <property type="evidence" value="ECO:0007669"/>
    <property type="project" value="InterPro"/>
</dbReference>
<dbReference type="InterPro" id="IPR044843">
    <property type="entry name" value="Trans_IPPS_bact-type"/>
</dbReference>
<accession>A0A4P6JQA5</accession>
<dbReference type="SFLD" id="SFLDG01212">
    <property type="entry name" value="Phytoene_synthase_like"/>
    <property type="match status" value="1"/>
</dbReference>
<organism evidence="4 5">
    <name type="scientific">Ktedonosporobacter rubrisoli</name>
    <dbReference type="NCBI Taxonomy" id="2509675"/>
    <lineage>
        <taxon>Bacteria</taxon>
        <taxon>Bacillati</taxon>
        <taxon>Chloroflexota</taxon>
        <taxon>Ktedonobacteria</taxon>
        <taxon>Ktedonobacterales</taxon>
        <taxon>Ktedonosporobacteraceae</taxon>
        <taxon>Ktedonosporobacter</taxon>
    </lineage>
</organism>
<dbReference type="OrthoDB" id="9787280at2"/>
<dbReference type="PROSITE" id="PS01044">
    <property type="entry name" value="SQUALEN_PHYTOEN_SYN_1"/>
    <property type="match status" value="1"/>
</dbReference>
<dbReference type="GO" id="GO:0016117">
    <property type="term" value="P:carotenoid biosynthetic process"/>
    <property type="evidence" value="ECO:0007669"/>
    <property type="project" value="UniProtKB-ARBA"/>
</dbReference>
<dbReference type="CDD" id="cd00683">
    <property type="entry name" value="Trans_IPPS_HH"/>
    <property type="match status" value="1"/>
</dbReference>
<dbReference type="SFLD" id="SFLDG01018">
    <property type="entry name" value="Squalene/Phytoene_Synthase_Lik"/>
    <property type="match status" value="1"/>
</dbReference>
<proteinExistence type="predicted"/>
<dbReference type="SFLD" id="SFLDS00005">
    <property type="entry name" value="Isoprenoid_Synthase_Type_I"/>
    <property type="match status" value="1"/>
</dbReference>
<gene>
    <name evidence="4" type="ORF">EPA93_15705</name>
</gene>
<dbReference type="GO" id="GO:0051996">
    <property type="term" value="F:squalene synthase [NAD(P)H] activity"/>
    <property type="evidence" value="ECO:0007669"/>
    <property type="project" value="InterPro"/>
</dbReference>
<dbReference type="AlphaFoldDB" id="A0A4P6JQA5"/>
<name>A0A4P6JQA5_KTERU</name>
<dbReference type="InterPro" id="IPR002060">
    <property type="entry name" value="Squ/phyt_synthse"/>
</dbReference>
<feature type="region of interest" description="Disordered" evidence="3">
    <location>
        <begin position="1"/>
        <end position="21"/>
    </location>
</feature>
<dbReference type="InterPro" id="IPR019845">
    <property type="entry name" value="Squalene/phytoene_synthase_CS"/>
</dbReference>
<dbReference type="Proteomes" id="UP000290365">
    <property type="component" value="Chromosome"/>
</dbReference>
<dbReference type="Pfam" id="PF00494">
    <property type="entry name" value="SQS_PSY"/>
    <property type="match status" value="1"/>
</dbReference>
<dbReference type="PROSITE" id="PS01045">
    <property type="entry name" value="SQUALEN_PHYTOEN_SYN_2"/>
    <property type="match status" value="1"/>
</dbReference>
<evidence type="ECO:0000313" key="4">
    <source>
        <dbReference type="EMBL" id="QBD77360.1"/>
    </source>
</evidence>